<feature type="region of interest" description="Disordered" evidence="1">
    <location>
        <begin position="1"/>
        <end position="24"/>
    </location>
</feature>
<proteinExistence type="predicted"/>
<organism evidence="2">
    <name type="scientific">Arundo donax</name>
    <name type="common">Giant reed</name>
    <name type="synonym">Donax arundinaceus</name>
    <dbReference type="NCBI Taxonomy" id="35708"/>
    <lineage>
        <taxon>Eukaryota</taxon>
        <taxon>Viridiplantae</taxon>
        <taxon>Streptophyta</taxon>
        <taxon>Embryophyta</taxon>
        <taxon>Tracheophyta</taxon>
        <taxon>Spermatophyta</taxon>
        <taxon>Magnoliopsida</taxon>
        <taxon>Liliopsida</taxon>
        <taxon>Poales</taxon>
        <taxon>Poaceae</taxon>
        <taxon>PACMAD clade</taxon>
        <taxon>Arundinoideae</taxon>
        <taxon>Arundineae</taxon>
        <taxon>Arundo</taxon>
    </lineage>
</organism>
<accession>A0A0A9BCG0</accession>
<name>A0A0A9BCG0_ARUDO</name>
<sequence>MRPRPCGRRRSSRSQSAGGAGGAS</sequence>
<dbReference type="EMBL" id="GBRH01238970">
    <property type="protein sequence ID" value="JAD58925.1"/>
    <property type="molecule type" value="Transcribed_RNA"/>
</dbReference>
<evidence type="ECO:0000313" key="2">
    <source>
        <dbReference type="EMBL" id="JAD58925.1"/>
    </source>
</evidence>
<reference evidence="2" key="2">
    <citation type="journal article" date="2015" name="Data Brief">
        <title>Shoot transcriptome of the giant reed, Arundo donax.</title>
        <authorList>
            <person name="Barrero R.A."/>
            <person name="Guerrero F.D."/>
            <person name="Moolhuijzen P."/>
            <person name="Goolsby J.A."/>
            <person name="Tidwell J."/>
            <person name="Bellgard S.E."/>
            <person name="Bellgard M.I."/>
        </authorList>
    </citation>
    <scope>NUCLEOTIDE SEQUENCE</scope>
    <source>
        <tissue evidence="2">Shoot tissue taken approximately 20 cm above the soil surface</tissue>
    </source>
</reference>
<dbReference type="AlphaFoldDB" id="A0A0A9BCG0"/>
<reference evidence="2" key="1">
    <citation type="submission" date="2014-09" db="EMBL/GenBank/DDBJ databases">
        <authorList>
            <person name="Magalhaes I.L.F."/>
            <person name="Oliveira U."/>
            <person name="Santos F.R."/>
            <person name="Vidigal T.H.D.A."/>
            <person name="Brescovit A.D."/>
            <person name="Santos A.J."/>
        </authorList>
    </citation>
    <scope>NUCLEOTIDE SEQUENCE</scope>
    <source>
        <tissue evidence="2">Shoot tissue taken approximately 20 cm above the soil surface</tissue>
    </source>
</reference>
<feature type="compositionally biased region" description="Basic residues" evidence="1">
    <location>
        <begin position="1"/>
        <end position="12"/>
    </location>
</feature>
<evidence type="ECO:0000256" key="1">
    <source>
        <dbReference type="SAM" id="MobiDB-lite"/>
    </source>
</evidence>
<protein>
    <submittedName>
        <fullName evidence="2">Uncharacterized protein</fullName>
    </submittedName>
</protein>